<keyword evidence="7" id="KW-1185">Reference proteome</keyword>
<comment type="caution">
    <text evidence="6">The sequence shown here is derived from an EMBL/GenBank/DDBJ whole genome shotgun (WGS) entry which is preliminary data.</text>
</comment>
<dbReference type="FunFam" id="3.20.20.80:FF:000020">
    <property type="entry name" value="Beta-glucosidase 12"/>
    <property type="match status" value="1"/>
</dbReference>
<dbReference type="STRING" id="3818.A0A444Y1W9"/>
<evidence type="ECO:0008006" key="8">
    <source>
        <dbReference type="Google" id="ProtNLM"/>
    </source>
</evidence>
<dbReference type="Gene3D" id="3.20.20.80">
    <property type="entry name" value="Glycosidases"/>
    <property type="match status" value="1"/>
</dbReference>
<dbReference type="Pfam" id="PF00232">
    <property type="entry name" value="Glyco_hydro_1"/>
    <property type="match status" value="1"/>
</dbReference>
<evidence type="ECO:0000256" key="5">
    <source>
        <dbReference type="SAM" id="Phobius"/>
    </source>
</evidence>
<keyword evidence="5" id="KW-0472">Membrane</keyword>
<evidence type="ECO:0000256" key="1">
    <source>
        <dbReference type="ARBA" id="ARBA00010838"/>
    </source>
</evidence>
<protein>
    <recommendedName>
        <fullName evidence="8">Beta-glucosidase</fullName>
    </recommendedName>
</protein>
<dbReference type="PROSITE" id="PS00653">
    <property type="entry name" value="GLYCOSYL_HYDROL_F1_2"/>
    <property type="match status" value="1"/>
</dbReference>
<dbReference type="SUPFAM" id="SSF51445">
    <property type="entry name" value="(Trans)glycosidases"/>
    <property type="match status" value="1"/>
</dbReference>
<proteinExistence type="inferred from homology"/>
<feature type="transmembrane region" description="Helical" evidence="5">
    <location>
        <begin position="7"/>
        <end position="26"/>
    </location>
</feature>
<organism evidence="6 7">
    <name type="scientific">Arachis hypogaea</name>
    <name type="common">Peanut</name>
    <dbReference type="NCBI Taxonomy" id="3818"/>
    <lineage>
        <taxon>Eukaryota</taxon>
        <taxon>Viridiplantae</taxon>
        <taxon>Streptophyta</taxon>
        <taxon>Embryophyta</taxon>
        <taxon>Tracheophyta</taxon>
        <taxon>Spermatophyta</taxon>
        <taxon>Magnoliopsida</taxon>
        <taxon>eudicotyledons</taxon>
        <taxon>Gunneridae</taxon>
        <taxon>Pentapetalae</taxon>
        <taxon>rosids</taxon>
        <taxon>fabids</taxon>
        <taxon>Fabales</taxon>
        <taxon>Fabaceae</taxon>
        <taxon>Papilionoideae</taxon>
        <taxon>50 kb inversion clade</taxon>
        <taxon>dalbergioids sensu lato</taxon>
        <taxon>Dalbergieae</taxon>
        <taxon>Pterocarpus clade</taxon>
        <taxon>Arachis</taxon>
    </lineage>
</organism>
<dbReference type="PRINTS" id="PR00131">
    <property type="entry name" value="GLHYDRLASE1"/>
</dbReference>
<comment type="similarity">
    <text evidence="1 4">Belongs to the glycosyl hydrolase 1 family.</text>
</comment>
<dbReference type="InterPro" id="IPR033132">
    <property type="entry name" value="GH_1_N_CS"/>
</dbReference>
<dbReference type="InterPro" id="IPR001360">
    <property type="entry name" value="Glyco_hydro_1"/>
</dbReference>
<keyword evidence="5" id="KW-0812">Transmembrane</keyword>
<dbReference type="EMBL" id="SDMP01000018">
    <property type="protein sequence ID" value="RYQ95910.1"/>
    <property type="molecule type" value="Genomic_DNA"/>
</dbReference>
<dbReference type="Proteomes" id="UP000289738">
    <property type="component" value="Chromosome B08"/>
</dbReference>
<accession>A0A444Y1W9</accession>
<keyword evidence="5" id="KW-1133">Transmembrane helix</keyword>
<evidence type="ECO:0000256" key="4">
    <source>
        <dbReference type="RuleBase" id="RU003690"/>
    </source>
</evidence>
<reference evidence="6 7" key="1">
    <citation type="submission" date="2019-01" db="EMBL/GenBank/DDBJ databases">
        <title>Sequencing of cultivated peanut Arachis hypogaea provides insights into genome evolution and oil improvement.</title>
        <authorList>
            <person name="Chen X."/>
        </authorList>
    </citation>
    <scope>NUCLEOTIDE SEQUENCE [LARGE SCALE GENOMIC DNA]</scope>
    <source>
        <strain evidence="7">cv. Fuhuasheng</strain>
        <tissue evidence="6">Leaves</tissue>
    </source>
</reference>
<dbReference type="PANTHER" id="PTHR10353:SF237">
    <property type="entry name" value="BETA-GLUCOSIDASE 12-RELATED"/>
    <property type="match status" value="1"/>
</dbReference>
<sequence length="500" mass="57278">MAIPWSNIFIVYFLVISVLNILLLHYSAVTGETFKYYYDTTSLKRSTFPEDFIFGTSSSSYQYEGAVNEGGKGPSIWDTFTKKYPNKIKDESSGEIAVDSYHRFKEDVQIMKELGFDAYRFSISWSRILPGTKFVECLATGLTPFITLFQYDYPQSLEDAYGGFLSPQIVKDFTDYAEVCFKAFGDRVKYWITFNGPSIFSKLGYTIGKYAPGRCSSWLNLNCTGGDSATEPYIVTHHQLLAHASAVKLFREKYQGTQMGQIGIIHGTDWVVPLSQSKEDIDATSRAMSFLFMEPLHSGSYPAIMIENVGERLPKFTVKESDMLINSFDFIGINYYSSVYAADIKCPTQNKTYLTDSCADLTFERNGIPIGPRAASDWIYLYPQGIEELLMYIKIKYNNPIIYITENGYDNFSDENQSLKDQTRIDCYVQHLSHVHNAMRNGVDVRGYFIWSLLDNFEWCDGYTVQFGIVYVDFANGLKRYPKDAAKWFKNFLHQEYKSQ</sequence>
<evidence type="ECO:0000256" key="2">
    <source>
        <dbReference type="ARBA" id="ARBA00022801"/>
    </source>
</evidence>
<evidence type="ECO:0000256" key="3">
    <source>
        <dbReference type="ARBA" id="ARBA00023295"/>
    </source>
</evidence>
<evidence type="ECO:0000313" key="7">
    <source>
        <dbReference type="Proteomes" id="UP000289738"/>
    </source>
</evidence>
<dbReference type="GO" id="GO:0005975">
    <property type="term" value="P:carbohydrate metabolic process"/>
    <property type="evidence" value="ECO:0007669"/>
    <property type="project" value="InterPro"/>
</dbReference>
<dbReference type="PANTHER" id="PTHR10353">
    <property type="entry name" value="GLYCOSYL HYDROLASE"/>
    <property type="match status" value="1"/>
</dbReference>
<evidence type="ECO:0000313" key="6">
    <source>
        <dbReference type="EMBL" id="RYQ95910.1"/>
    </source>
</evidence>
<dbReference type="InterPro" id="IPR017853">
    <property type="entry name" value="GH"/>
</dbReference>
<name>A0A444Y1W9_ARAHY</name>
<dbReference type="AlphaFoldDB" id="A0A444Y1W9"/>
<gene>
    <name evidence="6" type="ORF">Ahy_B08g091292</name>
</gene>
<keyword evidence="2" id="KW-0378">Hydrolase</keyword>
<keyword evidence="3" id="KW-0326">Glycosidase</keyword>
<dbReference type="GO" id="GO:0008422">
    <property type="term" value="F:beta-glucosidase activity"/>
    <property type="evidence" value="ECO:0007669"/>
    <property type="project" value="TreeGrafter"/>
</dbReference>